<sequence length="53" mass="6364">EVGESDNWFDIEISEDKITEKSFISSTIDGDTITWFIILRSDDRYSQVYWKKR</sequence>
<reference evidence="1" key="1">
    <citation type="journal article" date="2014" name="Front. Microbiol.">
        <title>High frequency of phylogenetically diverse reductive dehalogenase-homologous genes in deep subseafloor sedimentary metagenomes.</title>
        <authorList>
            <person name="Kawai M."/>
            <person name="Futagami T."/>
            <person name="Toyoda A."/>
            <person name="Takaki Y."/>
            <person name="Nishi S."/>
            <person name="Hori S."/>
            <person name="Arai W."/>
            <person name="Tsubouchi T."/>
            <person name="Morono Y."/>
            <person name="Uchiyama I."/>
            <person name="Ito T."/>
            <person name="Fujiyama A."/>
            <person name="Inagaki F."/>
            <person name="Takami H."/>
        </authorList>
    </citation>
    <scope>NUCLEOTIDE SEQUENCE</scope>
    <source>
        <strain evidence="1">Expedition CK06-06</strain>
    </source>
</reference>
<protein>
    <submittedName>
        <fullName evidence="1">Uncharacterized protein</fullName>
    </submittedName>
</protein>
<comment type="caution">
    <text evidence="1">The sequence shown here is derived from an EMBL/GenBank/DDBJ whole genome shotgun (WGS) entry which is preliminary data.</text>
</comment>
<accession>X0Y9A3</accession>
<dbReference type="EMBL" id="BARS01054900">
    <property type="protein sequence ID" value="GAG52404.1"/>
    <property type="molecule type" value="Genomic_DNA"/>
</dbReference>
<organism evidence="1">
    <name type="scientific">marine sediment metagenome</name>
    <dbReference type="NCBI Taxonomy" id="412755"/>
    <lineage>
        <taxon>unclassified sequences</taxon>
        <taxon>metagenomes</taxon>
        <taxon>ecological metagenomes</taxon>
    </lineage>
</organism>
<evidence type="ECO:0000313" key="1">
    <source>
        <dbReference type="EMBL" id="GAG52404.1"/>
    </source>
</evidence>
<proteinExistence type="predicted"/>
<name>X0Y9A3_9ZZZZ</name>
<feature type="non-terminal residue" evidence="1">
    <location>
        <position position="1"/>
    </location>
</feature>
<gene>
    <name evidence="1" type="ORF">S01H1_81175</name>
</gene>
<dbReference type="AlphaFoldDB" id="X0Y9A3"/>